<feature type="compositionally biased region" description="Polar residues" evidence="2">
    <location>
        <begin position="548"/>
        <end position="557"/>
    </location>
</feature>
<dbReference type="InterPro" id="IPR018200">
    <property type="entry name" value="USP_CS"/>
</dbReference>
<feature type="compositionally biased region" description="Polar residues" evidence="2">
    <location>
        <begin position="831"/>
        <end position="840"/>
    </location>
</feature>
<sequence length="1237" mass="139006">MTVEQTPLPLRPGQRPREENLNLTIAKIREVTGAPDHVIKEAIQACMRTDGTLKVEDVVTTIIGDDTLSDANNTKKVQQTNIKALDSVDSQPGSSSTSSPYSGAQKKSPASAPGIQTTDTEEYIDLTRDTQGILGGQISREEQDISRVLEASLADSKGSTKRKRGELWFIDPLNPHERRRQEGWPVGLKNVGNTCWFSAVIQSLFHIHKFKDIVLNYKTRPLLENETGHNLRFVSELRQLFALMVGSERKYVDPSKSVNILKEASSTTVQDGQQQDVSEFQHKLLEWLEDAFNVPPSLSGQESRENPVHQLFQGKYKAEGFHEGKVFSQEVTFGQYPLNVVGFRDIHESLEATTAQGEIETISGDSSQKSGQEIWFTHLPVVLTFELSRFGFNQRLNRAEKIHQQLMFPPVIYLDRYLECNKSITRQKREEARKLKDELSSLQARLDKFMNYGSSSKRYPLPDVLQYALDFAESSPSHEPLTTPSTLHQSVDVEMESPVPCPRVAQHIPMTHTIEYDSITPSDETIPAPSSRTSATTPTTPPITATSNPLITADSANSSSSSLATPTKDRNTQNKLQQSSPMLSSSVPEPKKFKDSSVQVEFNAALMPTSMTLLPSNTPQSHFLSSTSHLTSTHSQPCPSSSPDLHRPTSSLDPHPRSVTTEELKVLQDCLQRWREEVEADVRELQKNIAGLVGKLDRMYSDDYMKKFPYDLHAVLVHEGQAVSGHYWAFIYDANRAKWLKFNDITVSESSLEEMHKESVGGYHNASAYCLMYVDRSRLDLGQGDSGAGSDTSLNLLESLPSDLQQVVEDDNAVFRQEIFSWDEEQRRKSTAATSPPEQQASSAATTVAASTVTPSASVTSPHVLSQWRASAENQWSEGQVRERAGSDDQDVVCTGEQRPGETSIIRPMNPNYSRLACDHAQLSLQTTLSAVTGITQNHNVSLKPQDIATKAIESEILRLRGLSRTLHTKLPSEDPRLGHIVLYLICSHADNNTTRVILFEQFSLCVLLDSVCMLKDVRYNSHEIYKQLYNRLGPEGIKCYEFWHKRYNHFRQAIFMFTEGADAYCRDRFQEALPYFNQAWLHNREPGVPVNSVAATGISPQMLAYFRRISLQKLNELTLKSFECDLDMTDALTVMTHQIIPSLAHISASEIKEDVAVVEEVRGRWCQFLEKDLNEEKIERLQDFLSKMFEGGGGHTEEKPKHIRLTNCTTTLHDKYIGVMRKLKERGELNVWTEAS</sequence>
<gene>
    <name evidence="4" type="primary">ORF142156</name>
</gene>
<dbReference type="SUPFAM" id="SSF54001">
    <property type="entry name" value="Cysteine proteinases"/>
    <property type="match status" value="1"/>
</dbReference>
<feature type="region of interest" description="Disordered" evidence="2">
    <location>
        <begin position="617"/>
        <end position="659"/>
    </location>
</feature>
<dbReference type="GO" id="GO:0016579">
    <property type="term" value="P:protein deubiquitination"/>
    <property type="evidence" value="ECO:0007669"/>
    <property type="project" value="InterPro"/>
</dbReference>
<dbReference type="InterPro" id="IPR028889">
    <property type="entry name" value="USP"/>
</dbReference>
<feature type="region of interest" description="Disordered" evidence="2">
    <location>
        <begin position="84"/>
        <end position="118"/>
    </location>
</feature>
<dbReference type="InterPro" id="IPR050164">
    <property type="entry name" value="Peptidase_C19"/>
</dbReference>
<evidence type="ECO:0000256" key="1">
    <source>
        <dbReference type="SAM" id="Coils"/>
    </source>
</evidence>
<dbReference type="Pfam" id="PF00443">
    <property type="entry name" value="UCH"/>
    <property type="match status" value="1"/>
</dbReference>
<dbReference type="GO" id="GO:0005829">
    <property type="term" value="C:cytosol"/>
    <property type="evidence" value="ECO:0007669"/>
    <property type="project" value="TreeGrafter"/>
</dbReference>
<evidence type="ECO:0000256" key="2">
    <source>
        <dbReference type="SAM" id="MobiDB-lite"/>
    </source>
</evidence>
<evidence type="ECO:0000313" key="4">
    <source>
        <dbReference type="EMBL" id="CEK84336.1"/>
    </source>
</evidence>
<name>A0A0B7AWB8_9EUPU</name>
<protein>
    <recommendedName>
        <fullName evidence="3">USP domain-containing protein</fullName>
    </recommendedName>
</protein>
<dbReference type="GO" id="GO:0004843">
    <property type="term" value="F:cysteine-type deubiquitinase activity"/>
    <property type="evidence" value="ECO:0007669"/>
    <property type="project" value="InterPro"/>
</dbReference>
<feature type="compositionally biased region" description="Polar residues" evidence="2">
    <location>
        <begin position="573"/>
        <end position="587"/>
    </location>
</feature>
<feature type="compositionally biased region" description="Low complexity" evidence="2">
    <location>
        <begin position="841"/>
        <end position="862"/>
    </location>
</feature>
<dbReference type="InterPro" id="IPR038765">
    <property type="entry name" value="Papain-like_cys_pep_sf"/>
</dbReference>
<accession>A0A0B7AWB8</accession>
<dbReference type="AlphaFoldDB" id="A0A0B7AWB8"/>
<organism evidence="4">
    <name type="scientific">Arion vulgaris</name>
    <dbReference type="NCBI Taxonomy" id="1028688"/>
    <lineage>
        <taxon>Eukaryota</taxon>
        <taxon>Metazoa</taxon>
        <taxon>Spiralia</taxon>
        <taxon>Lophotrochozoa</taxon>
        <taxon>Mollusca</taxon>
        <taxon>Gastropoda</taxon>
        <taxon>Heterobranchia</taxon>
        <taxon>Euthyneura</taxon>
        <taxon>Panpulmonata</taxon>
        <taxon>Eupulmonata</taxon>
        <taxon>Stylommatophora</taxon>
        <taxon>Helicina</taxon>
        <taxon>Arionoidea</taxon>
        <taxon>Arionidae</taxon>
        <taxon>Arion</taxon>
    </lineage>
</organism>
<feature type="region of interest" description="Disordered" evidence="2">
    <location>
        <begin position="825"/>
        <end position="896"/>
    </location>
</feature>
<dbReference type="PANTHER" id="PTHR24006">
    <property type="entry name" value="UBIQUITIN CARBOXYL-TERMINAL HYDROLASE"/>
    <property type="match status" value="1"/>
</dbReference>
<proteinExistence type="predicted"/>
<feature type="compositionally biased region" description="Polar residues" evidence="2">
    <location>
        <begin position="868"/>
        <end position="878"/>
    </location>
</feature>
<dbReference type="PROSITE" id="PS00973">
    <property type="entry name" value="USP_2"/>
    <property type="match status" value="1"/>
</dbReference>
<feature type="region of interest" description="Disordered" evidence="2">
    <location>
        <begin position="516"/>
        <end position="594"/>
    </location>
</feature>
<keyword evidence="1" id="KW-0175">Coiled coil</keyword>
<dbReference type="EMBL" id="HACG01037471">
    <property type="protein sequence ID" value="CEK84336.1"/>
    <property type="molecule type" value="Transcribed_RNA"/>
</dbReference>
<dbReference type="PROSITE" id="PS00972">
    <property type="entry name" value="USP_1"/>
    <property type="match status" value="1"/>
</dbReference>
<dbReference type="Gene3D" id="3.90.70.10">
    <property type="entry name" value="Cysteine proteinases"/>
    <property type="match status" value="2"/>
</dbReference>
<dbReference type="GO" id="GO:0005634">
    <property type="term" value="C:nucleus"/>
    <property type="evidence" value="ECO:0007669"/>
    <property type="project" value="TreeGrafter"/>
</dbReference>
<feature type="compositionally biased region" description="Low complexity" evidence="2">
    <location>
        <begin position="621"/>
        <end position="635"/>
    </location>
</feature>
<dbReference type="PANTHER" id="PTHR24006:SF944">
    <property type="entry name" value="UBIQUITIN CARBOXYL-TERMINAL HYDROLASE"/>
    <property type="match status" value="1"/>
</dbReference>
<feature type="domain" description="USP" evidence="3">
    <location>
        <begin position="186"/>
        <end position="776"/>
    </location>
</feature>
<feature type="compositionally biased region" description="Low complexity" evidence="2">
    <location>
        <begin position="87"/>
        <end position="103"/>
    </location>
</feature>
<evidence type="ECO:0000259" key="3">
    <source>
        <dbReference type="PROSITE" id="PS50235"/>
    </source>
</evidence>
<dbReference type="InterPro" id="IPR001394">
    <property type="entry name" value="Peptidase_C19_UCH"/>
</dbReference>
<reference evidence="4" key="1">
    <citation type="submission" date="2014-12" db="EMBL/GenBank/DDBJ databases">
        <title>Insight into the proteome of Arion vulgaris.</title>
        <authorList>
            <person name="Aradska J."/>
            <person name="Bulat T."/>
            <person name="Smidak R."/>
            <person name="Sarate P."/>
            <person name="Gangsoo J."/>
            <person name="Sialana F."/>
            <person name="Bilban M."/>
            <person name="Lubec G."/>
        </authorList>
    </citation>
    <scope>NUCLEOTIDE SEQUENCE</scope>
    <source>
        <tissue evidence="4">Skin</tissue>
    </source>
</reference>
<feature type="compositionally biased region" description="Low complexity" evidence="2">
    <location>
        <begin position="525"/>
        <end position="547"/>
    </location>
</feature>
<dbReference type="CDD" id="cd20485">
    <property type="entry name" value="USP25_USP28_C-like"/>
    <property type="match status" value="1"/>
</dbReference>
<feature type="compositionally biased region" description="Polar residues" evidence="2">
    <location>
        <begin position="636"/>
        <end position="652"/>
    </location>
</feature>
<feature type="coiled-coil region" evidence="1">
    <location>
        <begin position="425"/>
        <end position="452"/>
    </location>
</feature>
<dbReference type="PROSITE" id="PS50235">
    <property type="entry name" value="USP_3"/>
    <property type="match status" value="1"/>
</dbReference>